<comment type="similarity">
    <text evidence="2">Belongs to the RRP12 family.</text>
</comment>
<feature type="domain" description="RRP12 HEAT" evidence="5">
    <location>
        <begin position="361"/>
        <end position="442"/>
    </location>
</feature>
<evidence type="ECO:0000256" key="1">
    <source>
        <dbReference type="ARBA" id="ARBA00004123"/>
    </source>
</evidence>
<feature type="region of interest" description="Disordered" evidence="4">
    <location>
        <begin position="1444"/>
        <end position="1505"/>
    </location>
</feature>
<dbReference type="Pfam" id="PF25772">
    <property type="entry name" value="HEAT_RRP12_N"/>
    <property type="match status" value="1"/>
</dbReference>
<reference evidence="7 8" key="1">
    <citation type="journal article" date="2021" name="Sci. Rep.">
        <title>Genome sequencing of the multicellular alga Astrephomene provides insights into convergent evolution of germ-soma differentiation.</title>
        <authorList>
            <person name="Yamashita S."/>
            <person name="Yamamoto K."/>
            <person name="Matsuzaki R."/>
            <person name="Suzuki S."/>
            <person name="Yamaguchi H."/>
            <person name="Hirooka S."/>
            <person name="Minakuchi Y."/>
            <person name="Miyagishima S."/>
            <person name="Kawachi M."/>
            <person name="Toyoda A."/>
            <person name="Nozaki H."/>
        </authorList>
    </citation>
    <scope>NUCLEOTIDE SEQUENCE [LARGE SCALE GENOMIC DNA]</scope>
    <source>
        <strain evidence="7 8">NIES-4017</strain>
    </source>
</reference>
<dbReference type="Gene3D" id="1.25.10.10">
    <property type="entry name" value="Leucine-rich Repeat Variant"/>
    <property type="match status" value="1"/>
</dbReference>
<feature type="compositionally biased region" description="Low complexity" evidence="4">
    <location>
        <begin position="1462"/>
        <end position="1484"/>
    </location>
</feature>
<feature type="region of interest" description="Disordered" evidence="4">
    <location>
        <begin position="1279"/>
        <end position="1340"/>
    </location>
</feature>
<dbReference type="GO" id="GO:0005634">
    <property type="term" value="C:nucleus"/>
    <property type="evidence" value="ECO:0007669"/>
    <property type="project" value="UniProtKB-SubCell"/>
</dbReference>
<dbReference type="Proteomes" id="UP001054857">
    <property type="component" value="Unassembled WGS sequence"/>
</dbReference>
<feature type="compositionally biased region" description="Acidic residues" evidence="4">
    <location>
        <begin position="1329"/>
        <end position="1338"/>
    </location>
</feature>
<evidence type="ECO:0000256" key="4">
    <source>
        <dbReference type="SAM" id="MobiDB-lite"/>
    </source>
</evidence>
<keyword evidence="8" id="KW-1185">Reference proteome</keyword>
<evidence type="ECO:0008006" key="9">
    <source>
        <dbReference type="Google" id="ProtNLM"/>
    </source>
</evidence>
<gene>
    <name evidence="7" type="ORF">Agub_g14918</name>
</gene>
<dbReference type="PANTHER" id="PTHR48287">
    <property type="entry name" value="ARM REPEAT SUPERFAMILY PROTEIN"/>
    <property type="match status" value="1"/>
</dbReference>
<feature type="compositionally biased region" description="Gly residues" evidence="4">
    <location>
        <begin position="1374"/>
        <end position="1386"/>
    </location>
</feature>
<keyword evidence="3" id="KW-0539">Nucleus</keyword>
<accession>A0AAD3E284</accession>
<feature type="compositionally biased region" description="Low complexity" evidence="4">
    <location>
        <begin position="1230"/>
        <end position="1254"/>
    </location>
</feature>
<comment type="subcellular location">
    <subcellularLocation>
        <location evidence="1">Nucleus</location>
    </subcellularLocation>
</comment>
<feature type="region of interest" description="Disordered" evidence="4">
    <location>
        <begin position="913"/>
        <end position="941"/>
    </location>
</feature>
<evidence type="ECO:0000256" key="2">
    <source>
        <dbReference type="ARBA" id="ARBA00007690"/>
    </source>
</evidence>
<proteinExistence type="inferred from homology"/>
<comment type="caution">
    <text evidence="7">The sequence shown here is derived from an EMBL/GenBank/DDBJ whole genome shotgun (WGS) entry which is preliminary data.</text>
</comment>
<evidence type="ECO:0000313" key="8">
    <source>
        <dbReference type="Proteomes" id="UP001054857"/>
    </source>
</evidence>
<feature type="domain" description="RRP12 N-terminal HEAT" evidence="6">
    <location>
        <begin position="8"/>
        <end position="279"/>
    </location>
</feature>
<feature type="region of interest" description="Disordered" evidence="4">
    <location>
        <begin position="1352"/>
        <end position="1424"/>
    </location>
</feature>
<dbReference type="InterPro" id="IPR052087">
    <property type="entry name" value="RRP12"/>
</dbReference>
<feature type="compositionally biased region" description="Gly residues" evidence="4">
    <location>
        <begin position="1485"/>
        <end position="1496"/>
    </location>
</feature>
<feature type="compositionally biased region" description="Basic and acidic residues" evidence="4">
    <location>
        <begin position="1352"/>
        <end position="1361"/>
    </location>
</feature>
<evidence type="ECO:0000256" key="3">
    <source>
        <dbReference type="ARBA" id="ARBA00023242"/>
    </source>
</evidence>
<feature type="compositionally biased region" description="Basic and acidic residues" evidence="4">
    <location>
        <begin position="1287"/>
        <end position="1297"/>
    </location>
</feature>
<feature type="domain" description="RRP12 HEAT" evidence="5">
    <location>
        <begin position="492"/>
        <end position="640"/>
    </location>
</feature>
<feature type="compositionally biased region" description="Acidic residues" evidence="4">
    <location>
        <begin position="915"/>
        <end position="934"/>
    </location>
</feature>
<feature type="compositionally biased region" description="Gly residues" evidence="4">
    <location>
        <begin position="1220"/>
        <end position="1229"/>
    </location>
</feature>
<dbReference type="PANTHER" id="PTHR48287:SF1">
    <property type="entry name" value="ARM REPEAT SUPERFAMILY PROTEIN"/>
    <property type="match status" value="1"/>
</dbReference>
<dbReference type="EMBL" id="BMAR01000062">
    <property type="protein sequence ID" value="GFR52360.1"/>
    <property type="molecule type" value="Genomic_DNA"/>
</dbReference>
<sequence length="1505" mass="153935">MASEYGGDADGGVAAEVAQRYGRSAQPESQQVVAVFKAITDVIRTEGLPLSPTSYFAAIMSALEKPETQTSQQVVLAMLTLLSLVLPRLPAHVLRSRFAGAAELVGALLAAHGAEAATAKAALGCLAQVLAAADPAAWLAAVPAFNQLLTFLTDARPKVRKRASGGLVEVLAGLQRSAALGAASELVLKACQRILPGPAAAAQAAASASNKQRAAAEAAITAAVADALHLLGALKGGLPLLATQAAKAATELLLKLYSLRQPLLDRHVTEALAALAGAQGAAAAGSSSGSGLAPSDLGDLLTVVTDTESLWVGGGRDPGLLMALGRLLEGGFSRLAEVDPAACAARLPRAVHALVPQLAAEQDGVRYGTSQALRTLITDCLTADTVAAARRARPTGPSSSGPTPLASLVAAVASTLSARYQDAWGMALPVVGTLIEKLGEVGAADVAGPLLVPLGAICAGALDAVEDADAAGAGAGGEEEEGGAAGKAAAAAHAGAAEATLGTALRALGPEAVLKVLPLQILEGLAGTAEPRTWLLPLMRRHVRHSQLGFWFRELLPLAQSLGGRAAALSAAGGAAAGALALKCRALELQVWHCLPAFISWATDLPTAYPAAVNSLAAAFANRPDLHPPICMALQRAAAQVRHVLAADGRGSEFIGFADPAAHGPTSGAAAAAGGTAGADDDDDDGAAAAGMAEDPAVAAAHGGAPPSGYDTAAAEAALTALRSYNKQWLSVLCKAYLVSEPEGRLPYSAAIAAVSAVTEAGVVGGYFRSAMQKLQKVVLDESAEVPPPDLITDGGPDPAARRNAFLELALWLSFGLPEGAVDALFRSVKGALTHSQAAVQKRGFKVLAVLAEARGSWLAGNLGEVIKQLLGPQATATLSAARRYRLRVIRPVIIALQQLDPKSAAAQLPRDLLGGDEEMADGKDADDDDEEGEDGKGKRHQAAFRRQLVASLVADIVLCTKESNKKTRAAAYDLLVGLAHVMDEQEPGQLGGSEEEEEDMGQEKEAAGCKGGLYEFFSMVMAGLVATTPHMVSATVMALARLTYEFAAAMQNVIASLVPPVLSLLRGKAREVVKSVLGFVKVCAMRLPVDLLTPQLGPILEGILLWSQDSKNKFKLKVRVIVERLARRCGFEALASVMPPSESRLLAHIRKEAAKKQRRKAGSQAGSEAGDVEGDRRSRHSSGRDSLARTARASQWGHTAVFSSEAGDDMEEDEQELAGGAGRRGAGGAKSVKSAGGKSAGGRNASGGVRLAAGGSGGDPMDLLDAATSRQLVRSAAGVVRQPAAGREEAFKRDPSSGKMVIAEEEDDDPLGLGKRGGNKKRRRGDDDGYNSDDSDYDDLKGVADLRHALRKAGESKSVRFAEAAAAKSEGGRSMGGRSAGGRSAGGASSVGGRSAGGRSSGGGKGAHSGERFKAKGAAGDVKGKSKIEPYAYWSLDRRMLNRRRGKQAAATSKLESIVSGAKAGALKGAKAKRQAAASAAAAGGRGGGRAGGKGGAKRQRTSE</sequence>
<evidence type="ECO:0000259" key="5">
    <source>
        <dbReference type="Pfam" id="PF08161"/>
    </source>
</evidence>
<evidence type="ECO:0000313" key="7">
    <source>
        <dbReference type="EMBL" id="GFR52360.1"/>
    </source>
</evidence>
<dbReference type="InterPro" id="IPR011989">
    <property type="entry name" value="ARM-like"/>
</dbReference>
<evidence type="ECO:0000259" key="6">
    <source>
        <dbReference type="Pfam" id="PF25772"/>
    </source>
</evidence>
<dbReference type="InterPro" id="IPR012978">
    <property type="entry name" value="HEAT_RRP12"/>
</dbReference>
<protein>
    <recommendedName>
        <fullName evidence="9">Ribosomal RNA-processing protein 12-like conserved domain-containing protein</fullName>
    </recommendedName>
</protein>
<feature type="compositionally biased region" description="Gly residues" evidence="4">
    <location>
        <begin position="1395"/>
        <end position="1408"/>
    </location>
</feature>
<name>A0AAD3E284_9CHLO</name>
<dbReference type="InterPro" id="IPR016024">
    <property type="entry name" value="ARM-type_fold"/>
</dbReference>
<feature type="compositionally biased region" description="Acidic residues" evidence="4">
    <location>
        <begin position="1207"/>
        <end position="1217"/>
    </location>
</feature>
<feature type="region of interest" description="Disordered" evidence="4">
    <location>
        <begin position="668"/>
        <end position="689"/>
    </location>
</feature>
<dbReference type="InterPro" id="IPR057860">
    <property type="entry name" value="HEAT_RRP12_N"/>
</dbReference>
<dbReference type="SUPFAM" id="SSF48371">
    <property type="entry name" value="ARM repeat"/>
    <property type="match status" value="1"/>
</dbReference>
<dbReference type="Pfam" id="PF08161">
    <property type="entry name" value="RRP12_HEAT"/>
    <property type="match status" value="2"/>
</dbReference>
<organism evidence="7 8">
    <name type="scientific">Astrephomene gubernaculifera</name>
    <dbReference type="NCBI Taxonomy" id="47775"/>
    <lineage>
        <taxon>Eukaryota</taxon>
        <taxon>Viridiplantae</taxon>
        <taxon>Chlorophyta</taxon>
        <taxon>core chlorophytes</taxon>
        <taxon>Chlorophyceae</taxon>
        <taxon>CS clade</taxon>
        <taxon>Chlamydomonadales</taxon>
        <taxon>Astrephomenaceae</taxon>
        <taxon>Astrephomene</taxon>
    </lineage>
</organism>
<feature type="region of interest" description="Disordered" evidence="4">
    <location>
        <begin position="1153"/>
        <end position="1267"/>
    </location>
</feature>